<organism evidence="2 3">
    <name type="scientific">Coniochaeta ligniaria NRRL 30616</name>
    <dbReference type="NCBI Taxonomy" id="1408157"/>
    <lineage>
        <taxon>Eukaryota</taxon>
        <taxon>Fungi</taxon>
        <taxon>Dikarya</taxon>
        <taxon>Ascomycota</taxon>
        <taxon>Pezizomycotina</taxon>
        <taxon>Sordariomycetes</taxon>
        <taxon>Sordariomycetidae</taxon>
        <taxon>Coniochaetales</taxon>
        <taxon>Coniochaetaceae</taxon>
        <taxon>Coniochaeta</taxon>
    </lineage>
</organism>
<dbReference type="PANTHER" id="PTHR36452:SF1">
    <property type="entry name" value="DUF2461 DOMAIN-CONTAINING PROTEIN"/>
    <property type="match status" value="1"/>
</dbReference>
<feature type="region of interest" description="Disordered" evidence="1">
    <location>
        <begin position="1"/>
        <end position="122"/>
    </location>
</feature>
<dbReference type="STRING" id="1408157.A0A1J7IVD2"/>
<dbReference type="InParanoid" id="A0A1J7IVD2"/>
<proteinExistence type="predicted"/>
<feature type="compositionally biased region" description="Acidic residues" evidence="1">
    <location>
        <begin position="374"/>
        <end position="392"/>
    </location>
</feature>
<dbReference type="OrthoDB" id="2537769at2759"/>
<sequence>MAPKRKAPETPETAASGRRSSTRISSSAKKSRYFEDESVDELSQEEYPAKKRSAKAAKPKATPRSGAKSTPARRKKAESEDEDDDVYNDDEETAQEDAAADEEDSDSFDEDAPPKVTYIPLPKLRDTGGVPYSDSRLHPNSLLFLKDLKANNQRPWLKSHDEEFRRALRDFDSYITTLTSHLISADETIPELPLKDVIFRIYRDTRFSKDPTPYKPHFSAAWSRTGRKGPYAVYYLHVQPGGGSFVGGGLYYPPAEPLGRVRASIDERPWRWRRVLNEPGFRGTFLEGAKPGEEGAVAEFVKRNREGALKTRPKGFNPDHRDIELLKLKCFTVMKKVPDSVLTDEGGQDEIARILGAMVGFITHLNSIVMPDPGQDDDTDEDENEDEDEDEE</sequence>
<evidence type="ECO:0000313" key="2">
    <source>
        <dbReference type="EMBL" id="OIW25057.1"/>
    </source>
</evidence>
<dbReference type="PANTHER" id="PTHR36452">
    <property type="entry name" value="CHROMOSOME 12, WHOLE GENOME SHOTGUN SEQUENCE"/>
    <property type="match status" value="1"/>
</dbReference>
<name>A0A1J7IVD2_9PEZI</name>
<dbReference type="NCBIfam" id="TIGR02453">
    <property type="entry name" value="TIGR02453 family protein"/>
    <property type="match status" value="1"/>
</dbReference>
<accession>A0A1J7IVD2</accession>
<reference evidence="2 3" key="1">
    <citation type="submission" date="2016-10" db="EMBL/GenBank/DDBJ databases">
        <title>Draft genome sequence of Coniochaeta ligniaria NRRL30616, a lignocellulolytic fungus for bioabatement of inhibitors in plant biomass hydrolysates.</title>
        <authorList>
            <consortium name="DOE Joint Genome Institute"/>
            <person name="Jimenez D.J."/>
            <person name="Hector R.E."/>
            <person name="Riley R."/>
            <person name="Sun H."/>
            <person name="Grigoriev I.V."/>
            <person name="Van Elsas J.D."/>
            <person name="Nichols N.N."/>
        </authorList>
    </citation>
    <scope>NUCLEOTIDE SEQUENCE [LARGE SCALE GENOMIC DNA]</scope>
    <source>
        <strain evidence="2 3">NRRL 30616</strain>
    </source>
</reference>
<evidence type="ECO:0000256" key="1">
    <source>
        <dbReference type="SAM" id="MobiDB-lite"/>
    </source>
</evidence>
<evidence type="ECO:0000313" key="3">
    <source>
        <dbReference type="Proteomes" id="UP000182658"/>
    </source>
</evidence>
<dbReference type="Pfam" id="PF09365">
    <property type="entry name" value="DUF2461"/>
    <property type="match status" value="1"/>
</dbReference>
<feature type="compositionally biased region" description="Acidic residues" evidence="1">
    <location>
        <begin position="79"/>
        <end position="111"/>
    </location>
</feature>
<dbReference type="InterPro" id="IPR012808">
    <property type="entry name" value="CHP02453"/>
</dbReference>
<feature type="compositionally biased region" description="Low complexity" evidence="1">
    <location>
        <begin position="13"/>
        <end position="28"/>
    </location>
</feature>
<feature type="region of interest" description="Disordered" evidence="1">
    <location>
        <begin position="368"/>
        <end position="392"/>
    </location>
</feature>
<dbReference type="Proteomes" id="UP000182658">
    <property type="component" value="Unassembled WGS sequence"/>
</dbReference>
<protein>
    <submittedName>
        <fullName evidence="2">Uncharacterized protein</fullName>
    </submittedName>
</protein>
<dbReference type="EMBL" id="KV875102">
    <property type="protein sequence ID" value="OIW25057.1"/>
    <property type="molecule type" value="Genomic_DNA"/>
</dbReference>
<gene>
    <name evidence="2" type="ORF">CONLIGDRAFT_636185</name>
</gene>
<keyword evidence="3" id="KW-1185">Reference proteome</keyword>
<dbReference type="AlphaFoldDB" id="A0A1J7IVD2"/>